<dbReference type="eggNOG" id="KOG2352">
    <property type="taxonomic scope" value="Eukaryota"/>
</dbReference>
<sequence>MSSSKEAQALGRAEFWDERYAKADGDKPTHEWFRAFSALEPFFEKHFFSARAEAGKGQRVLHLGSGDSTVPYDLLSRGYTNQLCLDFSTVVVEAMKSRHSDKPQVEWQVSDVRDMSGIASKSVDVAFDKGTLDAMIYGSPWSPPDEVLENSGRYMKEIKPLENTQGLQKLFEQLDGENEKSKETSPFRRGAQKLGPFLTVLGGGVGLATPLAALDPIAGNAFGIIQSVMKIAIGICGAEAKFQENDEAMLQRIPIIERCDDIWDYTRSLESPVDAILVRIYTGLFEFYFAAMDVVKGGSFFVNLQKSHFNDSLPGIVASFTANTDQLDKALYMEGIRMLLNSDSQNKEVDYYNSLQKRADKAFTWIVSTVDFREWLNESNSGRSKSSARFCILFGNMGSGKSVATSFVADFLVSHPALSGSLKPFVCVYYCKNDSETNKARNIYRSILSQILTRVVQLKARFMEWYKEAQTKNSLDELAYLVTLRTEKDNVASLADLEECMIDSAGLLELISSFVRIKDTAGSAIVRIVHQSLKELIIREAPEDWGSRDSGMSAKKKNREPMLHSNLLECCIKYLLLSDLEDKDLFPKDTLEVMEEQAYDREFLAHFDICTDETEAENQSLSPRPSTSGNVQTRDFDPEVAGFGKLFTYAACYWTKHLQHCSPSTLPSMDEVSKLSRHGSLTLRNWMEAYKRPAMTSSPQINLDVKDFDELVVAAHFGSHDLLTKFLESTSADSIGEESAAKVLE</sequence>
<dbReference type="InterPro" id="IPR029063">
    <property type="entry name" value="SAM-dependent_MTases_sf"/>
</dbReference>
<protein>
    <recommendedName>
        <fullName evidence="6">Nephrocystin 3-like N-terminal domain-containing protein</fullName>
    </recommendedName>
</protein>
<reference evidence="7 8" key="1">
    <citation type="journal article" date="2010" name="Genome Biol.">
        <title>A first genome assembly of the barley fungal pathogen Pyrenophora teres f. teres.</title>
        <authorList>
            <person name="Ellwood S.R."/>
            <person name="Liu Z."/>
            <person name="Syme R.A."/>
            <person name="Lai Z."/>
            <person name="Hane J.K."/>
            <person name="Keiper F."/>
            <person name="Moffat C.S."/>
            <person name="Oliver R.P."/>
            <person name="Friesen T.L."/>
        </authorList>
    </citation>
    <scope>NUCLEOTIDE SEQUENCE [LARGE SCALE GENOMIC DNA]</scope>
    <source>
        <strain evidence="7 8">0-1</strain>
    </source>
</reference>
<dbReference type="PANTHER" id="PTHR12176">
    <property type="entry name" value="SAM-DEPENDENT METHYLTRANSFERASE SUPERFAMILY PROTEIN"/>
    <property type="match status" value="1"/>
</dbReference>
<dbReference type="InterPro" id="IPR051419">
    <property type="entry name" value="Lys/N-term_MeTrsfase_sf"/>
</dbReference>
<dbReference type="GO" id="GO:0008168">
    <property type="term" value="F:methyltransferase activity"/>
    <property type="evidence" value="ECO:0007669"/>
    <property type="project" value="UniProtKB-KW"/>
</dbReference>
<proteinExistence type="inferred from homology"/>
<keyword evidence="2" id="KW-0489">Methyltransferase</keyword>
<comment type="similarity">
    <text evidence="1">Belongs to the methyltransferase superfamily.</text>
</comment>
<evidence type="ECO:0000256" key="2">
    <source>
        <dbReference type="ARBA" id="ARBA00022603"/>
    </source>
</evidence>
<dbReference type="Pfam" id="PF24883">
    <property type="entry name" value="NPHP3_N"/>
    <property type="match status" value="1"/>
</dbReference>
<evidence type="ECO:0000313" key="8">
    <source>
        <dbReference type="Proteomes" id="UP000001067"/>
    </source>
</evidence>
<keyword evidence="8" id="KW-1185">Reference proteome</keyword>
<evidence type="ECO:0000256" key="5">
    <source>
        <dbReference type="SAM" id="MobiDB-lite"/>
    </source>
</evidence>
<dbReference type="OrthoDB" id="411785at2759"/>
<keyword evidence="4" id="KW-0677">Repeat</keyword>
<dbReference type="GO" id="GO:0032259">
    <property type="term" value="P:methylation"/>
    <property type="evidence" value="ECO:0007669"/>
    <property type="project" value="UniProtKB-KW"/>
</dbReference>
<name>E3RRW1_PYRTT</name>
<evidence type="ECO:0000256" key="3">
    <source>
        <dbReference type="ARBA" id="ARBA00022679"/>
    </source>
</evidence>
<evidence type="ECO:0000259" key="6">
    <source>
        <dbReference type="Pfam" id="PF24883"/>
    </source>
</evidence>
<dbReference type="InterPro" id="IPR056884">
    <property type="entry name" value="NPHP3-like_N"/>
</dbReference>
<dbReference type="CDD" id="cd02440">
    <property type="entry name" value="AdoMet_MTases"/>
    <property type="match status" value="1"/>
</dbReference>
<feature type="region of interest" description="Disordered" evidence="5">
    <location>
        <begin position="614"/>
        <end position="633"/>
    </location>
</feature>
<dbReference type="KEGG" id="pte:PTT_11600"/>
<dbReference type="Proteomes" id="UP000001067">
    <property type="component" value="Unassembled WGS sequence"/>
</dbReference>
<dbReference type="PANTHER" id="PTHR12176:SF80">
    <property type="entry name" value="EEF1A LYSINE METHYLTRANSFERASE 4"/>
    <property type="match status" value="1"/>
</dbReference>
<feature type="compositionally biased region" description="Polar residues" evidence="5">
    <location>
        <begin position="617"/>
        <end position="633"/>
    </location>
</feature>
<gene>
    <name evidence="7" type="ORF">PTT_11600</name>
</gene>
<evidence type="ECO:0000313" key="7">
    <source>
        <dbReference type="EMBL" id="EFQ91537.1"/>
    </source>
</evidence>
<evidence type="ECO:0000256" key="1">
    <source>
        <dbReference type="ARBA" id="ARBA00008361"/>
    </source>
</evidence>
<feature type="domain" description="Nephrocystin 3-like N-terminal" evidence="6">
    <location>
        <begin position="364"/>
        <end position="515"/>
    </location>
</feature>
<keyword evidence="3" id="KW-0808">Transferase</keyword>
<dbReference type="EMBL" id="GL534738">
    <property type="protein sequence ID" value="EFQ91537.1"/>
    <property type="molecule type" value="Genomic_DNA"/>
</dbReference>
<evidence type="ECO:0000256" key="4">
    <source>
        <dbReference type="ARBA" id="ARBA00022737"/>
    </source>
</evidence>
<dbReference type="AlphaFoldDB" id="E3RRW1"/>
<accession>E3RRW1</accession>
<dbReference type="Gene3D" id="3.40.50.150">
    <property type="entry name" value="Vaccinia Virus protein VP39"/>
    <property type="match status" value="1"/>
</dbReference>
<organism evidence="8">
    <name type="scientific">Pyrenophora teres f. teres (strain 0-1)</name>
    <name type="common">Barley net blotch fungus</name>
    <name type="synonym">Drechslera teres f. teres</name>
    <dbReference type="NCBI Taxonomy" id="861557"/>
    <lineage>
        <taxon>Eukaryota</taxon>
        <taxon>Fungi</taxon>
        <taxon>Dikarya</taxon>
        <taxon>Ascomycota</taxon>
        <taxon>Pezizomycotina</taxon>
        <taxon>Dothideomycetes</taxon>
        <taxon>Pleosporomycetidae</taxon>
        <taxon>Pleosporales</taxon>
        <taxon>Pleosporineae</taxon>
        <taxon>Pleosporaceae</taxon>
        <taxon>Pyrenophora</taxon>
    </lineage>
</organism>
<dbReference type="SUPFAM" id="SSF53335">
    <property type="entry name" value="S-adenosyl-L-methionine-dependent methyltransferases"/>
    <property type="match status" value="1"/>
</dbReference>
<dbReference type="HOGENOM" id="CLU_373031_0_0_1"/>